<keyword evidence="2" id="KW-1185">Reference proteome</keyword>
<name>A0ACC2GSA6_DALPE</name>
<evidence type="ECO:0000313" key="1">
    <source>
        <dbReference type="EMBL" id="KAJ8006534.1"/>
    </source>
</evidence>
<gene>
    <name evidence="1" type="ORF">DPEC_G00108250</name>
</gene>
<organism evidence="1 2">
    <name type="scientific">Dallia pectoralis</name>
    <name type="common">Alaska blackfish</name>
    <dbReference type="NCBI Taxonomy" id="75939"/>
    <lineage>
        <taxon>Eukaryota</taxon>
        <taxon>Metazoa</taxon>
        <taxon>Chordata</taxon>
        <taxon>Craniata</taxon>
        <taxon>Vertebrata</taxon>
        <taxon>Euteleostomi</taxon>
        <taxon>Actinopterygii</taxon>
        <taxon>Neopterygii</taxon>
        <taxon>Teleostei</taxon>
        <taxon>Protacanthopterygii</taxon>
        <taxon>Esociformes</taxon>
        <taxon>Umbridae</taxon>
        <taxon>Dallia</taxon>
    </lineage>
</organism>
<reference evidence="1" key="1">
    <citation type="submission" date="2021-05" db="EMBL/GenBank/DDBJ databases">
        <authorList>
            <person name="Pan Q."/>
            <person name="Jouanno E."/>
            <person name="Zahm M."/>
            <person name="Klopp C."/>
            <person name="Cabau C."/>
            <person name="Louis A."/>
            <person name="Berthelot C."/>
            <person name="Parey E."/>
            <person name="Roest Crollius H."/>
            <person name="Montfort J."/>
            <person name="Robinson-Rechavi M."/>
            <person name="Bouchez O."/>
            <person name="Lampietro C."/>
            <person name="Lopez Roques C."/>
            <person name="Donnadieu C."/>
            <person name="Postlethwait J."/>
            <person name="Bobe J."/>
            <person name="Dillon D."/>
            <person name="Chandos A."/>
            <person name="von Hippel F."/>
            <person name="Guiguen Y."/>
        </authorList>
    </citation>
    <scope>NUCLEOTIDE SEQUENCE</scope>
    <source>
        <strain evidence="1">YG-Jan2019</strain>
    </source>
</reference>
<dbReference type="EMBL" id="CM055736">
    <property type="protein sequence ID" value="KAJ8006534.1"/>
    <property type="molecule type" value="Genomic_DNA"/>
</dbReference>
<dbReference type="Proteomes" id="UP001157502">
    <property type="component" value="Chromosome 9"/>
</dbReference>
<sequence>MPDPPPDFTPSPHPSFIASPEQPAPMTTRCGRSGDPNRSFLMAPLVAYPNPQARPGEEISVQKIWRQDELKDISKELADPIRDSVEFRDQLEKMVRLYKPPGAEIAYITRAKMRLRWADVRKGFNEELLWPDEGAYQTQLKFLLEKITTAYPTLTDWPAIYKCVQGPKESVDDCRDRLERCFKKCSGISQTENSETYHSQLKAALVLGLNSALSETVKLSCVGWELASLQTVMDHCKHVERQQQKVDTERQEKETPYEKKGNSRLQAAQLMYYEEQVRSGARGGGVDGFGRRDQFQNGGPRRGGGGRGRGEDQTTGRSCYRCGKYGNFCRECPEPRGG</sequence>
<proteinExistence type="predicted"/>
<comment type="caution">
    <text evidence="1">The sequence shown here is derived from an EMBL/GenBank/DDBJ whole genome shotgun (WGS) entry which is preliminary data.</text>
</comment>
<accession>A0ACC2GSA6</accession>
<protein>
    <submittedName>
        <fullName evidence="1">Uncharacterized protein</fullName>
    </submittedName>
</protein>
<evidence type="ECO:0000313" key="2">
    <source>
        <dbReference type="Proteomes" id="UP001157502"/>
    </source>
</evidence>